<dbReference type="InterPro" id="IPR023827">
    <property type="entry name" value="Peptidase_S8_Asp-AS"/>
</dbReference>
<keyword evidence="3 6" id="KW-0378">Hydrolase</keyword>
<evidence type="ECO:0000256" key="5">
    <source>
        <dbReference type="PIRSR" id="PIRSR615500-1"/>
    </source>
</evidence>
<dbReference type="PROSITE" id="PS00137">
    <property type="entry name" value="SUBTILASE_HIS"/>
    <property type="match status" value="1"/>
</dbReference>
<feature type="region of interest" description="Disordered" evidence="8">
    <location>
        <begin position="1"/>
        <end position="35"/>
    </location>
</feature>
<dbReference type="InterPro" id="IPR051048">
    <property type="entry name" value="Peptidase_S8/S53_subtilisin"/>
</dbReference>
<sequence>MKRHLEANSQQSIQDFKTDDRDNGEQQEPSGESYTSELIDRFHRIYIHDQEEIQQSERILGKLNNNINDGCDDEDSEKEMMIVNRLRTMQDDMMILQVGNVEFHTCRNTVKEIAEVQVSDLKDRNPHVFEFILEYLRSRQVDAIGIDVLNYDQLRDIEKEAEFFKLNELKEYIADLIVKYHLNECNADRSECDKIVKDRVNTELLDQSIRNMNSQTEKSRESSQLLAKQLAEKYQNFINHNSQDASVNVNVSGQLYSIPFSSLAKFDNFLITKYIQSPSFKLNHKGQIFIDRNPDLFRLIHGYLISHGKFNHFPRSMSNERKSQLFLEAKFYGLETMTKDYLDPCRYPIELLSIENIRLKEREDKLRELFVKDRNNELLKVPYLFLSPLFEVKDVIQSKGKFKINFSDCPKLLNLCDVTTYSKQAPKTCLVSNLETFKHNFSNLTKRLLDGMDWSGVFVAGGSVLGCCLKEIPVEDQAFIAQATPVKIENDIEGLKDKEFKDSDTFYVVGASFRKSFFVENDHLHRFEFFNHNSRKTIDSKNLSTTSIDSVPNAREVADPNIPHAFKKSDIDLFLYAMTEEEAELKIKHIYQVVKQNLSILKSSDTRFVREEKYIIWGEKSKVSQYFGEAKQEFINDDILVVRTKYAVTFYMYRLPPIQIVLRIYKSPAEILLGFDVDSCTIGFDGSTVWCSDRAIRALSHRTNLVDVDRQSTTYTYRLFKYAKRGFSCAVPGYHHSLVKNQYLHYPRRVVCSHLKDKLEGLAKLLLYDFACRSRNPKLLLGSYYNDESLRSKHLELSKEIVEKKSDYLDLTILKYDKFTPKMLDKTLQKNKCKFLIHSLNDLDYILNATDSLDKSDVSNRIQWITIEPSTQRVGSFNPITRNFYHDAYHPVQPKDLLLLDDLRREEKKLQIQKWCKPVREDSANSVNITNIRFRRGFEKQLLKVELYPPDISNRIEKLYRQFLFLGKPVEVEISPYERVNFIAFKVLYSSDHPLYPNSSDLLFRDLVEVKNQLLDYEELRNEGEDLPEDCNVVVGLCAAKLILFAALLCCIGFSLQQEPSKLLETYNHVENLFETVSNTPKLNVQTTQTISNTQRMLVHVKIRDNTIMTDDFLNRMAQLMKVDNYKEFQFHSDIPVFTTRLTTLQIQELSNNNFAKLNIEWIKKVSNSDKKSFTKLSLDSLKLGGLKIVLDSKLNEMERLQTMNRLRNWYLSSYTQKMTRSLSKLNIQQIQQSIHNSKLAETALSTQQDETIIREFIRDQANSLFDLDWQSETHAVQVTLANFDYGVWKLIKEGKFDSPIVQSLKRREEIQKFFKMNQELEGLIEDMSSEMGQELLNYLSSDDSVDVVIRQRIHEIKNYGANQVIQNGGGSNYTYMWNNGITGASEVVSVIDTGITLGHCLFTGSSEPSTKTSVNLNYRKVVYYNKNGQYGDLTDGEGHGTHVAGTIAGYPQTLGTTVMDKNVGVAKDAKLYAVDVQAGANGGLYIGDMNTVLSNAFTNAGSKISSNSWGCGNPYDCDYDCKCYELNSDNTRGAAVTDASCMALTGTRCCHYCNLYGYDSNRVDTFLSSNDEVTVVMAAGNDGEYSTDSNLGDPSTSKNSLTVGASYAPSSYYKQFFTSRNYTVFEFENMASFSGKGPTYDNRIKPDIAAPGYSTISSLNTASCDPVGKSGTSMATPAVSGAAALVRHYLVKDNKKKLVDYNIFNSSPSQTLSGTLVKAMILHSGEVMKGFVQIGGTDLYLSQFNSPNKYNGFGRINLQNVLKIDTDSASVNRIKNILVANRYSLDANQQVDIPLKANSVTTLKVTIAWYDLPSAADTLSSVKTKKLINDISVVAVVGKKYYYGNGAITGNTLDTVNTAESIVISNLPQGNFTVKVGAKSTNKGKQAFSMVITGDVTLAEKPSAPTTIPSTGSPFTEVINATSSLSNPVVGQSTNVRCSLILILIISIINFLM</sequence>
<keyword evidence="2 6" id="KW-0645">Protease</keyword>
<dbReference type="PROSITE" id="PS00136">
    <property type="entry name" value="SUBTILASE_ASP"/>
    <property type="match status" value="1"/>
</dbReference>
<protein>
    <submittedName>
        <fullName evidence="11">Subtiliase family serine protease</fullName>
    </submittedName>
</protein>
<feature type="active site" description="Charge relay system" evidence="5 6">
    <location>
        <position position="1440"/>
    </location>
</feature>
<dbReference type="InterPro" id="IPR000209">
    <property type="entry name" value="Peptidase_S8/S53_dom"/>
</dbReference>
<evidence type="ECO:0000313" key="12">
    <source>
        <dbReference type="Proteomes" id="UP000006671"/>
    </source>
</evidence>
<dbReference type="InterPro" id="IPR003131">
    <property type="entry name" value="T1-type_BTB"/>
</dbReference>
<dbReference type="SUPFAM" id="SSF52743">
    <property type="entry name" value="Subtilisin-like"/>
    <property type="match status" value="1"/>
</dbReference>
<feature type="domain" description="Peptidase S8/S53" evidence="9">
    <location>
        <begin position="1386"/>
        <end position="1691"/>
    </location>
</feature>
<evidence type="ECO:0000259" key="10">
    <source>
        <dbReference type="Pfam" id="PF02214"/>
    </source>
</evidence>
<dbReference type="InterPro" id="IPR036852">
    <property type="entry name" value="Peptidase_S8/S53_dom_sf"/>
</dbReference>
<feature type="compositionally biased region" description="Polar residues" evidence="8">
    <location>
        <begin position="26"/>
        <end position="35"/>
    </location>
</feature>
<evidence type="ECO:0000256" key="6">
    <source>
        <dbReference type="PROSITE-ProRule" id="PRU01240"/>
    </source>
</evidence>
<feature type="active site" description="Charge relay system" evidence="5 6">
    <location>
        <position position="1674"/>
    </location>
</feature>
<evidence type="ECO:0000259" key="9">
    <source>
        <dbReference type="Pfam" id="PF00082"/>
    </source>
</evidence>
<keyword evidence="4 6" id="KW-0720">Serine protease</keyword>
<evidence type="ECO:0000256" key="3">
    <source>
        <dbReference type="ARBA" id="ARBA00022801"/>
    </source>
</evidence>
<dbReference type="GO" id="GO:0004252">
    <property type="term" value="F:serine-type endopeptidase activity"/>
    <property type="evidence" value="ECO:0007669"/>
    <property type="project" value="UniProtKB-UniRule"/>
</dbReference>
<dbReference type="Pfam" id="PF02214">
    <property type="entry name" value="BTB_2"/>
    <property type="match status" value="1"/>
</dbReference>
<reference evidence="11 12" key="1">
    <citation type="journal article" date="2010" name="Cell">
        <title>The genome of Naegleria gruberi illuminates early eukaryotic versatility.</title>
        <authorList>
            <person name="Fritz-Laylin L.K."/>
            <person name="Prochnik S.E."/>
            <person name="Ginger M.L."/>
            <person name="Dacks J.B."/>
            <person name="Carpenter M.L."/>
            <person name="Field M.C."/>
            <person name="Kuo A."/>
            <person name="Paredez A."/>
            <person name="Chapman J."/>
            <person name="Pham J."/>
            <person name="Shu S."/>
            <person name="Neupane R."/>
            <person name="Cipriano M."/>
            <person name="Mancuso J."/>
            <person name="Tu H."/>
            <person name="Salamov A."/>
            <person name="Lindquist E."/>
            <person name="Shapiro H."/>
            <person name="Lucas S."/>
            <person name="Grigoriev I.V."/>
            <person name="Cande W.Z."/>
            <person name="Fulton C."/>
            <person name="Rokhsar D.S."/>
            <person name="Dawson S.C."/>
        </authorList>
    </citation>
    <scope>NUCLEOTIDE SEQUENCE [LARGE SCALE GENOMIC DNA]</scope>
    <source>
        <strain evidence="11 12">NEG-M</strain>
    </source>
</reference>
<dbReference type="PANTHER" id="PTHR43399:SF4">
    <property type="entry name" value="CELL WALL-ASSOCIATED PROTEASE"/>
    <property type="match status" value="1"/>
</dbReference>
<feature type="domain" description="Potassium channel tetramerisation-type BTB" evidence="10">
    <location>
        <begin position="247"/>
        <end position="337"/>
    </location>
</feature>
<name>D2V3W9_NAEGR</name>
<evidence type="ECO:0000313" key="11">
    <source>
        <dbReference type="EMBL" id="EFC48425.1"/>
    </source>
</evidence>
<dbReference type="SUPFAM" id="SSF49785">
    <property type="entry name" value="Galactose-binding domain-like"/>
    <property type="match status" value="1"/>
</dbReference>
<dbReference type="eggNOG" id="KOG4266">
    <property type="taxonomic scope" value="Eukaryota"/>
</dbReference>
<dbReference type="InterPro" id="IPR011333">
    <property type="entry name" value="SKP1/BTB/POZ_sf"/>
</dbReference>
<dbReference type="Proteomes" id="UP000006671">
    <property type="component" value="Unassembled WGS sequence"/>
</dbReference>
<proteinExistence type="inferred from homology"/>
<evidence type="ECO:0000256" key="8">
    <source>
        <dbReference type="SAM" id="MobiDB-lite"/>
    </source>
</evidence>
<dbReference type="InParanoid" id="D2V3W9"/>
<dbReference type="Gene3D" id="3.40.50.200">
    <property type="entry name" value="Peptidase S8/S53 domain"/>
    <property type="match status" value="1"/>
</dbReference>
<feature type="active site" description="Charge relay system" evidence="5 6">
    <location>
        <position position="1393"/>
    </location>
</feature>
<dbReference type="PRINTS" id="PR00723">
    <property type="entry name" value="SUBTILISIN"/>
</dbReference>
<organism evidence="12">
    <name type="scientific">Naegleria gruberi</name>
    <name type="common">Amoeba</name>
    <dbReference type="NCBI Taxonomy" id="5762"/>
    <lineage>
        <taxon>Eukaryota</taxon>
        <taxon>Discoba</taxon>
        <taxon>Heterolobosea</taxon>
        <taxon>Tetramitia</taxon>
        <taxon>Eutetramitia</taxon>
        <taxon>Vahlkampfiidae</taxon>
        <taxon>Naegleria</taxon>
    </lineage>
</organism>
<dbReference type="SUPFAM" id="SSF54695">
    <property type="entry name" value="POZ domain"/>
    <property type="match status" value="2"/>
</dbReference>
<dbReference type="Pfam" id="PF00082">
    <property type="entry name" value="Peptidase_S8"/>
    <property type="match status" value="1"/>
</dbReference>
<dbReference type="InterPro" id="IPR015500">
    <property type="entry name" value="Peptidase_S8_subtilisin-rel"/>
</dbReference>
<dbReference type="Gene3D" id="3.30.710.10">
    <property type="entry name" value="Potassium Channel Kv1.1, Chain A"/>
    <property type="match status" value="2"/>
</dbReference>
<comment type="similarity">
    <text evidence="1 6 7">Belongs to the peptidase S8 family.</text>
</comment>
<evidence type="ECO:0000256" key="2">
    <source>
        <dbReference type="ARBA" id="ARBA00022670"/>
    </source>
</evidence>
<dbReference type="PANTHER" id="PTHR43399">
    <property type="entry name" value="SUBTILISIN-RELATED"/>
    <property type="match status" value="1"/>
</dbReference>
<dbReference type="GeneID" id="8849729"/>
<dbReference type="PROSITE" id="PS51892">
    <property type="entry name" value="SUBTILASE"/>
    <property type="match status" value="1"/>
</dbReference>
<evidence type="ECO:0000256" key="1">
    <source>
        <dbReference type="ARBA" id="ARBA00011073"/>
    </source>
</evidence>
<dbReference type="InterPro" id="IPR022398">
    <property type="entry name" value="Peptidase_S8_His-AS"/>
</dbReference>
<accession>D2V3W9</accession>
<gene>
    <name evidence="11" type="ORF">NAEGRDRAFT_78457</name>
</gene>
<dbReference type="InterPro" id="IPR034058">
    <property type="entry name" value="TagA/B/C/D_pept_dom"/>
</dbReference>
<dbReference type="CDD" id="cd04842">
    <property type="entry name" value="Peptidases_S8_Kp43_protease"/>
    <property type="match status" value="1"/>
</dbReference>
<dbReference type="KEGG" id="ngr:NAEGRDRAFT_78457"/>
<dbReference type="RefSeq" id="XP_002681169.1">
    <property type="nucleotide sequence ID" value="XM_002681123.1"/>
</dbReference>
<keyword evidence="12" id="KW-1185">Reference proteome</keyword>
<evidence type="ECO:0000256" key="4">
    <source>
        <dbReference type="ARBA" id="ARBA00022825"/>
    </source>
</evidence>
<dbReference type="Gene3D" id="2.60.120.380">
    <property type="match status" value="1"/>
</dbReference>
<dbReference type="GO" id="GO:0006508">
    <property type="term" value="P:proteolysis"/>
    <property type="evidence" value="ECO:0007669"/>
    <property type="project" value="UniProtKB-KW"/>
</dbReference>
<dbReference type="EMBL" id="GG738851">
    <property type="protein sequence ID" value="EFC48425.1"/>
    <property type="molecule type" value="Genomic_DNA"/>
</dbReference>
<dbReference type="GO" id="GO:0051260">
    <property type="term" value="P:protein homooligomerization"/>
    <property type="evidence" value="ECO:0007669"/>
    <property type="project" value="InterPro"/>
</dbReference>
<dbReference type="InterPro" id="IPR008979">
    <property type="entry name" value="Galactose-bd-like_sf"/>
</dbReference>
<dbReference type="VEuPathDB" id="AmoebaDB:NAEGRDRAFT_78457"/>
<dbReference type="PROSITE" id="PS00138">
    <property type="entry name" value="SUBTILASE_SER"/>
    <property type="match status" value="1"/>
</dbReference>
<dbReference type="InterPro" id="IPR023828">
    <property type="entry name" value="Peptidase_S8_Ser-AS"/>
</dbReference>
<dbReference type="OrthoDB" id="539213at2759"/>
<dbReference type="STRING" id="5762.D2V3W9"/>
<evidence type="ECO:0000256" key="7">
    <source>
        <dbReference type="RuleBase" id="RU003355"/>
    </source>
</evidence>